<feature type="region of interest" description="Disordered" evidence="1">
    <location>
        <begin position="1"/>
        <end position="207"/>
    </location>
</feature>
<proteinExistence type="predicted"/>
<feature type="compositionally biased region" description="Polar residues" evidence="1">
    <location>
        <begin position="350"/>
        <end position="359"/>
    </location>
</feature>
<dbReference type="EMBL" id="CP144699">
    <property type="protein sequence ID" value="WVZ19766.1"/>
    <property type="molecule type" value="Genomic_DNA"/>
</dbReference>
<accession>A0AAQ3P0B1</accession>
<reference evidence="2 3" key="1">
    <citation type="journal article" date="2023" name="Life. Sci Alliance">
        <title>Evolutionary insights into 3D genome organization and epigenetic landscape of Vigna mungo.</title>
        <authorList>
            <person name="Junaid A."/>
            <person name="Singh B."/>
            <person name="Bhatia S."/>
        </authorList>
    </citation>
    <scope>NUCLEOTIDE SEQUENCE [LARGE SCALE GENOMIC DNA]</scope>
    <source>
        <strain evidence="2">Urdbean</strain>
    </source>
</reference>
<dbReference type="GO" id="GO:0003690">
    <property type="term" value="F:double-stranded DNA binding"/>
    <property type="evidence" value="ECO:0007669"/>
    <property type="project" value="InterPro"/>
</dbReference>
<dbReference type="GO" id="GO:0005634">
    <property type="term" value="C:nucleus"/>
    <property type="evidence" value="ECO:0007669"/>
    <property type="project" value="TreeGrafter"/>
</dbReference>
<evidence type="ECO:0000313" key="3">
    <source>
        <dbReference type="Proteomes" id="UP001374535"/>
    </source>
</evidence>
<dbReference type="AlphaFoldDB" id="A0AAQ3P0B1"/>
<gene>
    <name evidence="2" type="ORF">V8G54_007088</name>
</gene>
<dbReference type="PANTHER" id="PTHR34810">
    <property type="entry name" value="DNA-BINDING PROTEIN BIN4"/>
    <property type="match status" value="1"/>
</dbReference>
<protein>
    <recommendedName>
        <fullName evidence="4">DNA-binding protein BIN4</fullName>
    </recommendedName>
</protein>
<evidence type="ECO:0000313" key="2">
    <source>
        <dbReference type="EMBL" id="WVZ19766.1"/>
    </source>
</evidence>
<name>A0AAQ3P0B1_VIGMU</name>
<feature type="region of interest" description="Disordered" evidence="1">
    <location>
        <begin position="346"/>
        <end position="411"/>
    </location>
</feature>
<organism evidence="2 3">
    <name type="scientific">Vigna mungo</name>
    <name type="common">Black gram</name>
    <name type="synonym">Phaseolus mungo</name>
    <dbReference type="NCBI Taxonomy" id="3915"/>
    <lineage>
        <taxon>Eukaryota</taxon>
        <taxon>Viridiplantae</taxon>
        <taxon>Streptophyta</taxon>
        <taxon>Embryophyta</taxon>
        <taxon>Tracheophyta</taxon>
        <taxon>Spermatophyta</taxon>
        <taxon>Magnoliopsida</taxon>
        <taxon>eudicotyledons</taxon>
        <taxon>Gunneridae</taxon>
        <taxon>Pentapetalae</taxon>
        <taxon>rosids</taxon>
        <taxon>fabids</taxon>
        <taxon>Fabales</taxon>
        <taxon>Fabaceae</taxon>
        <taxon>Papilionoideae</taxon>
        <taxon>50 kb inversion clade</taxon>
        <taxon>NPAAA clade</taxon>
        <taxon>indigoferoid/millettioid clade</taxon>
        <taxon>Phaseoleae</taxon>
        <taxon>Vigna</taxon>
    </lineage>
</organism>
<feature type="compositionally biased region" description="Basic and acidic residues" evidence="1">
    <location>
        <begin position="372"/>
        <end position="382"/>
    </location>
</feature>
<feature type="compositionally biased region" description="Basic and acidic residues" evidence="1">
    <location>
        <begin position="102"/>
        <end position="111"/>
    </location>
</feature>
<dbReference type="GO" id="GO:0009330">
    <property type="term" value="C:DNA topoisomerase type II (double strand cut, ATP-hydrolyzing) complex"/>
    <property type="evidence" value="ECO:0007669"/>
    <property type="project" value="InterPro"/>
</dbReference>
<dbReference type="PANTHER" id="PTHR34810:SF1">
    <property type="entry name" value="DNA-BINDING PROTEIN BIN4"/>
    <property type="match status" value="1"/>
</dbReference>
<dbReference type="GO" id="GO:0051276">
    <property type="term" value="P:chromosome organization"/>
    <property type="evidence" value="ECO:0007669"/>
    <property type="project" value="TreeGrafter"/>
</dbReference>
<sequence length="411" mass="44499">MSSSRESSPDWLRSFQVPSHSPLALSSDSGSLRDGKSRMEGKTDNEGSSPKSSQSLKVTGSKRKTPVSPEVGSQTPSKRKKLDKKKANEGNRVGKKSAAESNIDKNIEHKGSIHSVWTLSSDSESFHDHSPKGDHTDRVETSQPQLSGEEDSADGLVFRNVGKYPSKKGSEEKSSQKQIHIDSNTPVKGKKIKGSEKGKSSGGDVNVEDAETFGKLSESNVRTAKVSSTRLPLMLSEKVHRTKALIECQGDSIDLSGDMGAVGRIIISDSPTGDQEMYLDLKGTIYKTSIVPSRTFCVVSFGQSEAKIEAIMNDFIQLKPQSNVYEAETMVEGTLDGFFFDSDEEAGKMQKSTNQTDQNENGEEQANGKSKGKADKTSGTEKKRGRNTGGKAQAKVAKKKTPGSKRSKTKK</sequence>
<evidence type="ECO:0000256" key="1">
    <source>
        <dbReference type="SAM" id="MobiDB-lite"/>
    </source>
</evidence>
<evidence type="ECO:0008006" key="4">
    <source>
        <dbReference type="Google" id="ProtNLM"/>
    </source>
</evidence>
<dbReference type="Proteomes" id="UP001374535">
    <property type="component" value="Chromosome 2"/>
</dbReference>
<feature type="compositionally biased region" description="Basic and acidic residues" evidence="1">
    <location>
        <begin position="124"/>
        <end position="140"/>
    </location>
</feature>
<dbReference type="GO" id="GO:0042023">
    <property type="term" value="P:DNA endoreduplication"/>
    <property type="evidence" value="ECO:0007669"/>
    <property type="project" value="InterPro"/>
</dbReference>
<feature type="compositionally biased region" description="Polar residues" evidence="1">
    <location>
        <begin position="16"/>
        <end position="30"/>
    </location>
</feature>
<feature type="compositionally biased region" description="Polar residues" evidence="1">
    <location>
        <begin position="46"/>
        <end position="58"/>
    </location>
</feature>
<feature type="compositionally biased region" description="Basic and acidic residues" evidence="1">
    <location>
        <begin position="31"/>
        <end position="45"/>
    </location>
</feature>
<feature type="compositionally biased region" description="Basic residues" evidence="1">
    <location>
        <begin position="396"/>
        <end position="411"/>
    </location>
</feature>
<keyword evidence="3" id="KW-1185">Reference proteome</keyword>
<dbReference type="InterPro" id="IPR033246">
    <property type="entry name" value="BIN4"/>
</dbReference>